<evidence type="ECO:0000313" key="3">
    <source>
        <dbReference type="Proteomes" id="UP000317171"/>
    </source>
</evidence>
<protein>
    <recommendedName>
        <fullName evidence="1">TIR domain-containing protein</fullName>
    </recommendedName>
</protein>
<dbReference type="Pfam" id="PF13676">
    <property type="entry name" value="TIR_2"/>
    <property type="match status" value="1"/>
</dbReference>
<dbReference type="KEGG" id="gaz:Pan241w_48910"/>
<proteinExistence type="predicted"/>
<gene>
    <name evidence="2" type="ORF">Pan241w_48910</name>
</gene>
<evidence type="ECO:0000259" key="1">
    <source>
        <dbReference type="PROSITE" id="PS50104"/>
    </source>
</evidence>
<name>A0A517RLM9_9PLAN</name>
<feature type="domain" description="TIR" evidence="1">
    <location>
        <begin position="1"/>
        <end position="143"/>
    </location>
</feature>
<dbReference type="EMBL" id="CP036269">
    <property type="protein sequence ID" value="QDT44775.1"/>
    <property type="molecule type" value="Genomic_DNA"/>
</dbReference>
<dbReference type="OrthoDB" id="1426235at2"/>
<dbReference type="Proteomes" id="UP000317171">
    <property type="component" value="Chromosome"/>
</dbReference>
<reference evidence="2 3" key="1">
    <citation type="submission" date="2019-02" db="EMBL/GenBank/DDBJ databases">
        <title>Deep-cultivation of Planctomycetes and their phenomic and genomic characterization uncovers novel biology.</title>
        <authorList>
            <person name="Wiegand S."/>
            <person name="Jogler M."/>
            <person name="Boedeker C."/>
            <person name="Pinto D."/>
            <person name="Vollmers J."/>
            <person name="Rivas-Marin E."/>
            <person name="Kohn T."/>
            <person name="Peeters S.H."/>
            <person name="Heuer A."/>
            <person name="Rast P."/>
            <person name="Oberbeckmann S."/>
            <person name="Bunk B."/>
            <person name="Jeske O."/>
            <person name="Meyerdierks A."/>
            <person name="Storesund J.E."/>
            <person name="Kallscheuer N."/>
            <person name="Luecker S."/>
            <person name="Lage O.M."/>
            <person name="Pohl T."/>
            <person name="Merkel B.J."/>
            <person name="Hornburger P."/>
            <person name="Mueller R.-W."/>
            <person name="Bruemmer F."/>
            <person name="Labrenz M."/>
            <person name="Spormann A.M."/>
            <person name="Op den Camp H."/>
            <person name="Overmann J."/>
            <person name="Amann R."/>
            <person name="Jetten M.S.M."/>
            <person name="Mascher T."/>
            <person name="Medema M.H."/>
            <person name="Devos D.P."/>
            <person name="Kaster A.-K."/>
            <person name="Ovreas L."/>
            <person name="Rohde M."/>
            <person name="Galperin M.Y."/>
            <person name="Jogler C."/>
        </authorList>
    </citation>
    <scope>NUCLEOTIDE SEQUENCE [LARGE SCALE GENOMIC DNA]</scope>
    <source>
        <strain evidence="2 3">Pan241w</strain>
    </source>
</reference>
<accession>A0A517RLM9</accession>
<evidence type="ECO:0000313" key="2">
    <source>
        <dbReference type="EMBL" id="QDT44775.1"/>
    </source>
</evidence>
<dbReference type="SMART" id="SM00255">
    <property type="entry name" value="TIR"/>
    <property type="match status" value="1"/>
</dbReference>
<dbReference type="InterPro" id="IPR000157">
    <property type="entry name" value="TIR_dom"/>
</dbReference>
<organism evidence="2 3">
    <name type="scientific">Gimesia alba</name>
    <dbReference type="NCBI Taxonomy" id="2527973"/>
    <lineage>
        <taxon>Bacteria</taxon>
        <taxon>Pseudomonadati</taxon>
        <taxon>Planctomycetota</taxon>
        <taxon>Planctomycetia</taxon>
        <taxon>Planctomycetales</taxon>
        <taxon>Planctomycetaceae</taxon>
        <taxon>Gimesia</taxon>
    </lineage>
</organism>
<dbReference type="AlphaFoldDB" id="A0A517RLM9"/>
<dbReference type="SUPFAM" id="SSF52200">
    <property type="entry name" value="Toll/Interleukin receptor TIR domain"/>
    <property type="match status" value="1"/>
</dbReference>
<keyword evidence="3" id="KW-1185">Reference proteome</keyword>
<sequence length="318" mass="36456">MSVEVFFSYSHKDEELRDELEIHLSTLKRQRIIEAWHDRQITSGDEFGKQIDQHLESSDIILLLVSPYFLDSDYCHEIEMKRALERHDSGEARVIPIILHPCDWKHSPLSKLLALPKDGKPVSKHPNFHDAFLEITIGIREAIEKLGKGEADPPLGGSLIKNFKKSSLPKVRSSNLRVRKEFSEQERDTFLEETFEFIANYFDGSLNELEKRNSEIKTRFRRIDRNTFTATVYKNGTSISECQISLGAFFKNQQIYYSNDASRGGNSYNEALSVDDDGYMLFLSSGFGFGSTNSKDSSKLTQQGAAEYYWSMLLDPLQ</sequence>
<dbReference type="RefSeq" id="WP_145220495.1">
    <property type="nucleotide sequence ID" value="NZ_CP036269.1"/>
</dbReference>
<dbReference type="GO" id="GO:0007165">
    <property type="term" value="P:signal transduction"/>
    <property type="evidence" value="ECO:0007669"/>
    <property type="project" value="InterPro"/>
</dbReference>
<dbReference type="Gene3D" id="3.40.50.10140">
    <property type="entry name" value="Toll/interleukin-1 receptor homology (TIR) domain"/>
    <property type="match status" value="1"/>
</dbReference>
<dbReference type="InterPro" id="IPR035897">
    <property type="entry name" value="Toll_tir_struct_dom_sf"/>
</dbReference>
<dbReference type="PROSITE" id="PS50104">
    <property type="entry name" value="TIR"/>
    <property type="match status" value="1"/>
</dbReference>